<dbReference type="Pfam" id="PF13185">
    <property type="entry name" value="GAF_2"/>
    <property type="match status" value="1"/>
</dbReference>
<dbReference type="InterPro" id="IPR013655">
    <property type="entry name" value="PAS_fold_3"/>
</dbReference>
<evidence type="ECO:0000313" key="18">
    <source>
        <dbReference type="EMBL" id="MDT0416240.1"/>
    </source>
</evidence>
<keyword evidence="3" id="KW-0808">Transferase</keyword>
<evidence type="ECO:0000259" key="17">
    <source>
        <dbReference type="PROSITE" id="PS50113"/>
    </source>
</evidence>
<reference evidence="19" key="1">
    <citation type="submission" date="2023-07" db="EMBL/GenBank/DDBJ databases">
        <title>30 novel species of actinomycetes from the DSMZ collection.</title>
        <authorList>
            <person name="Nouioui I."/>
        </authorList>
    </citation>
    <scope>NUCLEOTIDE SEQUENCE [LARGE SCALE GENOMIC DNA]</scope>
    <source>
        <strain evidence="19">DSM 41982</strain>
    </source>
</reference>
<dbReference type="Gene3D" id="3.30.450.20">
    <property type="entry name" value="PAS domain"/>
    <property type="match status" value="1"/>
</dbReference>
<evidence type="ECO:0000256" key="5">
    <source>
        <dbReference type="ARBA" id="ARBA00022741"/>
    </source>
</evidence>
<dbReference type="Pfam" id="PF07228">
    <property type="entry name" value="SpoIIE"/>
    <property type="match status" value="1"/>
</dbReference>
<feature type="region of interest" description="Disordered" evidence="16">
    <location>
        <begin position="1"/>
        <end position="42"/>
    </location>
</feature>
<dbReference type="InterPro" id="IPR003018">
    <property type="entry name" value="GAF"/>
</dbReference>
<dbReference type="Gene3D" id="3.30.450.40">
    <property type="match status" value="1"/>
</dbReference>
<evidence type="ECO:0000256" key="12">
    <source>
        <dbReference type="ARBA" id="ARBA00047761"/>
    </source>
</evidence>
<dbReference type="PANTHER" id="PTHR43156:SF2">
    <property type="entry name" value="STAGE II SPORULATION PROTEIN E"/>
    <property type="match status" value="1"/>
</dbReference>
<keyword evidence="4" id="KW-0479">Metal-binding</keyword>
<dbReference type="Gene3D" id="3.30.565.10">
    <property type="entry name" value="Histidine kinase-like ATPase, C-terminal domain"/>
    <property type="match status" value="1"/>
</dbReference>
<dbReference type="InterPro" id="IPR003594">
    <property type="entry name" value="HATPase_dom"/>
</dbReference>
<comment type="caution">
    <text evidence="18">The sequence shown here is derived from an EMBL/GenBank/DDBJ whole genome shotgun (WGS) entry which is preliminary data.</text>
</comment>
<dbReference type="InterPro" id="IPR001932">
    <property type="entry name" value="PPM-type_phosphatase-like_dom"/>
</dbReference>
<dbReference type="FunFam" id="3.60.40.10:FF:000005">
    <property type="entry name" value="Serine/threonine protein phosphatase"/>
    <property type="match status" value="1"/>
</dbReference>
<keyword evidence="8" id="KW-0067">ATP-binding</keyword>
<sequence>MRHGAASGTRPGATPRREPVPAPSGDPEEEAATCPEDWPARPDPILAMNRMGSFDWDLDSGRMHMDRQALAVFGLRPERFDDMATTASAQMPRAERDRMAALVKDAITAGHETYAGYFRIRRADDSLRWTHTQGYIRRDAGGRARRIFGIVRDATQELSDTTARREQASELRRRTTVVERTTAALAAARTVADVLDVLREQDGLVRLGADSLVVGLLEQGRIRLVPDGPTGGVIDAGRHTRLDDPYPMADVVRTMRPVYLEDAESFAAAYPELWKQIAHLRPGAAAYLPLVAQGSPIGSLGLFYGGRHHFAPEERNVLVALGSSLAQSLQRAMLYEQEKDLAQGLQQAMLPRTIPHVPGAEVAVRYRAASAGRDVGGDWYDLVPLPGGRTGAVIGDVQGHDTHAAAVMGQLRIALRAYAAEGHPPATVMARTSLFLDELDTDRFATCLYAEADLSTGVLQLVRAGHLDPFLMAPDGSARRVPVPGGLPLGLSSQFGALDYPVSTLELDPGATLLLCTDGLVEVPGADLDDGFAKLATQLRTGPRDLRLLADLLTTAVERRGGEDDVAVLLLRRRATVGAPLYGGRLQQHVAPGDPRDLAEARRMIRSAVRSWGAGSRSDDIELATDELVVNALTHTEGPALVTLRVLTGAVRRLRVEVEDSSSALPRRRQADAEGQSGRGLMLVDLLADAWGVEARGAGKCVWCEFEVRRPGEEVAGPGPAG</sequence>
<evidence type="ECO:0000256" key="16">
    <source>
        <dbReference type="SAM" id="MobiDB-lite"/>
    </source>
</evidence>
<keyword evidence="6" id="KW-0418">Kinase</keyword>
<dbReference type="InterPro" id="IPR001610">
    <property type="entry name" value="PAC"/>
</dbReference>
<dbReference type="GO" id="GO:0004722">
    <property type="term" value="F:protein serine/threonine phosphatase activity"/>
    <property type="evidence" value="ECO:0007669"/>
    <property type="project" value="UniProtKB-EC"/>
</dbReference>
<keyword evidence="11" id="KW-0464">Manganese</keyword>
<evidence type="ECO:0000256" key="11">
    <source>
        <dbReference type="ARBA" id="ARBA00023211"/>
    </source>
</evidence>
<dbReference type="SMART" id="SM00065">
    <property type="entry name" value="GAF"/>
    <property type="match status" value="1"/>
</dbReference>
<dbReference type="InterPro" id="IPR000700">
    <property type="entry name" value="PAS-assoc_C"/>
</dbReference>
<evidence type="ECO:0000313" key="19">
    <source>
        <dbReference type="Proteomes" id="UP001183607"/>
    </source>
</evidence>
<keyword evidence="7" id="KW-0378">Hydrolase</keyword>
<dbReference type="PANTHER" id="PTHR43156">
    <property type="entry name" value="STAGE II SPORULATION PROTEIN E-RELATED"/>
    <property type="match status" value="1"/>
</dbReference>
<evidence type="ECO:0000256" key="9">
    <source>
        <dbReference type="ARBA" id="ARBA00022842"/>
    </source>
</evidence>
<dbReference type="Proteomes" id="UP001183607">
    <property type="component" value="Unassembled WGS sequence"/>
</dbReference>
<accession>A0ABD5E4J4</accession>
<feature type="domain" description="PAC" evidence="17">
    <location>
        <begin position="114"/>
        <end position="166"/>
    </location>
</feature>
<evidence type="ECO:0000256" key="8">
    <source>
        <dbReference type="ARBA" id="ARBA00022840"/>
    </source>
</evidence>
<comment type="catalytic activity">
    <reaction evidence="12">
        <text>O-phospho-L-seryl-[protein] + H2O = L-seryl-[protein] + phosphate</text>
        <dbReference type="Rhea" id="RHEA:20629"/>
        <dbReference type="Rhea" id="RHEA-COMP:9863"/>
        <dbReference type="Rhea" id="RHEA-COMP:11604"/>
        <dbReference type="ChEBI" id="CHEBI:15377"/>
        <dbReference type="ChEBI" id="CHEBI:29999"/>
        <dbReference type="ChEBI" id="CHEBI:43474"/>
        <dbReference type="ChEBI" id="CHEBI:83421"/>
        <dbReference type="EC" id="3.1.3.16"/>
    </reaction>
</comment>
<dbReference type="RefSeq" id="WP_093854177.1">
    <property type="nucleotide sequence ID" value="NZ_JAVRER010000014.1"/>
</dbReference>
<evidence type="ECO:0000256" key="4">
    <source>
        <dbReference type="ARBA" id="ARBA00022723"/>
    </source>
</evidence>
<comment type="function">
    <text evidence="13">Primarily acts as an independent SigF regulator that is sensitive to the osmosensory signal, mediating the cross talk of PknD with the SigF regulon. Possesses both phosphatase and kinase activities. The kinase domain functions as a classic anti-sigma factor-like kinase to phosphorylate the anti-anti-sigma factor domain at the canonical regulatory site, and the phosphatase domain antagonizes this activity.</text>
</comment>
<dbReference type="CDD" id="cd16936">
    <property type="entry name" value="HATPase_RsbW-like"/>
    <property type="match status" value="1"/>
</dbReference>
<dbReference type="SMART" id="SM00086">
    <property type="entry name" value="PAC"/>
    <property type="match status" value="1"/>
</dbReference>
<dbReference type="SUPFAM" id="SSF81606">
    <property type="entry name" value="PP2C-like"/>
    <property type="match status" value="1"/>
</dbReference>
<dbReference type="PROSITE" id="PS50113">
    <property type="entry name" value="PAC"/>
    <property type="match status" value="1"/>
</dbReference>
<dbReference type="Pfam" id="PF13581">
    <property type="entry name" value="HATPase_c_2"/>
    <property type="match status" value="1"/>
</dbReference>
<protein>
    <recommendedName>
        <fullName evidence="1">protein-serine/threonine phosphatase</fullName>
        <ecNumber evidence="1">3.1.3.16</ecNumber>
    </recommendedName>
    <alternativeName>
        <fullName evidence="15">Protein-serine/threonine phosphatase</fullName>
    </alternativeName>
    <alternativeName>
        <fullName evidence="14">Serine/threonine-protein kinase</fullName>
    </alternativeName>
</protein>
<dbReference type="SMART" id="SM00331">
    <property type="entry name" value="PP2C_SIG"/>
    <property type="match status" value="1"/>
</dbReference>
<keyword evidence="2" id="KW-0597">Phosphoprotein</keyword>
<dbReference type="EMBL" id="JAVRER010000014">
    <property type="protein sequence ID" value="MDT0416240.1"/>
    <property type="molecule type" value="Genomic_DNA"/>
</dbReference>
<dbReference type="InterPro" id="IPR036457">
    <property type="entry name" value="PPM-type-like_dom_sf"/>
</dbReference>
<organism evidence="18 19">
    <name type="scientific">Streptomyces evansiae</name>
    <dbReference type="NCBI Taxonomy" id="3075535"/>
    <lineage>
        <taxon>Bacteria</taxon>
        <taxon>Bacillati</taxon>
        <taxon>Actinomycetota</taxon>
        <taxon>Actinomycetes</taxon>
        <taxon>Kitasatosporales</taxon>
        <taxon>Streptomycetaceae</taxon>
        <taxon>Streptomyces</taxon>
    </lineage>
</organism>
<evidence type="ECO:0000256" key="7">
    <source>
        <dbReference type="ARBA" id="ARBA00022801"/>
    </source>
</evidence>
<dbReference type="GO" id="GO:0046872">
    <property type="term" value="F:metal ion binding"/>
    <property type="evidence" value="ECO:0007669"/>
    <property type="project" value="UniProtKB-KW"/>
</dbReference>
<dbReference type="Gene3D" id="2.10.70.100">
    <property type="match status" value="1"/>
</dbReference>
<keyword evidence="5" id="KW-0547">Nucleotide-binding</keyword>
<dbReference type="EC" id="3.1.3.16" evidence="1"/>
<dbReference type="InterPro" id="IPR052016">
    <property type="entry name" value="Bact_Sigma-Reg"/>
</dbReference>
<evidence type="ECO:0000256" key="14">
    <source>
        <dbReference type="ARBA" id="ARBA00075117"/>
    </source>
</evidence>
<dbReference type="SUPFAM" id="SSF55874">
    <property type="entry name" value="ATPase domain of HSP90 chaperone/DNA topoisomerase II/histidine kinase"/>
    <property type="match status" value="1"/>
</dbReference>
<evidence type="ECO:0000256" key="10">
    <source>
        <dbReference type="ARBA" id="ARBA00022912"/>
    </source>
</evidence>
<evidence type="ECO:0000256" key="3">
    <source>
        <dbReference type="ARBA" id="ARBA00022679"/>
    </source>
</evidence>
<dbReference type="InterPro" id="IPR036890">
    <property type="entry name" value="HATPase_C_sf"/>
</dbReference>
<gene>
    <name evidence="18" type="ORF">RM574_12130</name>
</gene>
<keyword evidence="9" id="KW-0460">Magnesium</keyword>
<evidence type="ECO:0000256" key="1">
    <source>
        <dbReference type="ARBA" id="ARBA00013081"/>
    </source>
</evidence>
<dbReference type="InterPro" id="IPR029016">
    <property type="entry name" value="GAF-like_dom_sf"/>
</dbReference>
<evidence type="ECO:0000256" key="13">
    <source>
        <dbReference type="ARBA" id="ARBA00056274"/>
    </source>
</evidence>
<name>A0ABD5E4J4_9ACTN</name>
<dbReference type="SUPFAM" id="SSF55785">
    <property type="entry name" value="PYP-like sensor domain (PAS domain)"/>
    <property type="match status" value="1"/>
</dbReference>
<dbReference type="InterPro" id="IPR035965">
    <property type="entry name" value="PAS-like_dom_sf"/>
</dbReference>
<evidence type="ECO:0000256" key="6">
    <source>
        <dbReference type="ARBA" id="ARBA00022777"/>
    </source>
</evidence>
<evidence type="ECO:0000256" key="2">
    <source>
        <dbReference type="ARBA" id="ARBA00022553"/>
    </source>
</evidence>
<keyword evidence="10" id="KW-0904">Protein phosphatase</keyword>
<proteinExistence type="predicted"/>
<dbReference type="GO" id="GO:0016301">
    <property type="term" value="F:kinase activity"/>
    <property type="evidence" value="ECO:0007669"/>
    <property type="project" value="UniProtKB-KW"/>
</dbReference>
<dbReference type="Pfam" id="PF08447">
    <property type="entry name" value="PAS_3"/>
    <property type="match status" value="1"/>
</dbReference>
<dbReference type="AlphaFoldDB" id="A0ABD5E4J4"/>
<dbReference type="SUPFAM" id="SSF55781">
    <property type="entry name" value="GAF domain-like"/>
    <property type="match status" value="1"/>
</dbReference>
<dbReference type="Gene3D" id="3.60.40.10">
    <property type="entry name" value="PPM-type phosphatase domain"/>
    <property type="match status" value="1"/>
</dbReference>
<dbReference type="GO" id="GO:0005524">
    <property type="term" value="F:ATP binding"/>
    <property type="evidence" value="ECO:0007669"/>
    <property type="project" value="UniProtKB-KW"/>
</dbReference>
<evidence type="ECO:0000256" key="15">
    <source>
        <dbReference type="ARBA" id="ARBA00081350"/>
    </source>
</evidence>